<organism evidence="2 3">
    <name type="scientific">Favolaschia claudopus</name>
    <dbReference type="NCBI Taxonomy" id="2862362"/>
    <lineage>
        <taxon>Eukaryota</taxon>
        <taxon>Fungi</taxon>
        <taxon>Dikarya</taxon>
        <taxon>Basidiomycota</taxon>
        <taxon>Agaricomycotina</taxon>
        <taxon>Agaricomycetes</taxon>
        <taxon>Agaricomycetidae</taxon>
        <taxon>Agaricales</taxon>
        <taxon>Marasmiineae</taxon>
        <taxon>Mycenaceae</taxon>
        <taxon>Favolaschia</taxon>
    </lineage>
</organism>
<evidence type="ECO:0000313" key="2">
    <source>
        <dbReference type="EMBL" id="KAK7044451.1"/>
    </source>
</evidence>
<name>A0AAW0CW78_9AGAR</name>
<feature type="region of interest" description="Disordered" evidence="1">
    <location>
        <begin position="183"/>
        <end position="211"/>
    </location>
</feature>
<gene>
    <name evidence="2" type="ORF">R3P38DRAFT_3346820</name>
</gene>
<protein>
    <submittedName>
        <fullName evidence="2">Uncharacterized protein</fullName>
    </submittedName>
</protein>
<proteinExistence type="predicted"/>
<comment type="caution">
    <text evidence="2">The sequence shown here is derived from an EMBL/GenBank/DDBJ whole genome shotgun (WGS) entry which is preliminary data.</text>
</comment>
<reference evidence="2 3" key="1">
    <citation type="journal article" date="2024" name="J Genomics">
        <title>Draft genome sequencing and assembly of Favolaschia claudopus CIRM-BRFM 2984 isolated from oak limbs.</title>
        <authorList>
            <person name="Navarro D."/>
            <person name="Drula E."/>
            <person name="Chaduli D."/>
            <person name="Cazenave R."/>
            <person name="Ahrendt S."/>
            <person name="Wang J."/>
            <person name="Lipzen A."/>
            <person name="Daum C."/>
            <person name="Barry K."/>
            <person name="Grigoriev I.V."/>
            <person name="Favel A."/>
            <person name="Rosso M.N."/>
            <person name="Martin F."/>
        </authorList>
    </citation>
    <scope>NUCLEOTIDE SEQUENCE [LARGE SCALE GENOMIC DNA]</scope>
    <source>
        <strain evidence="2 3">CIRM-BRFM 2984</strain>
    </source>
</reference>
<evidence type="ECO:0000256" key="1">
    <source>
        <dbReference type="SAM" id="MobiDB-lite"/>
    </source>
</evidence>
<dbReference type="Proteomes" id="UP001362999">
    <property type="component" value="Unassembled WGS sequence"/>
</dbReference>
<accession>A0AAW0CW78</accession>
<feature type="compositionally biased region" description="Basic and acidic residues" evidence="1">
    <location>
        <begin position="199"/>
        <end position="211"/>
    </location>
</feature>
<dbReference type="AlphaFoldDB" id="A0AAW0CW78"/>
<keyword evidence="3" id="KW-1185">Reference proteome</keyword>
<dbReference type="EMBL" id="JAWWNJ010000011">
    <property type="protein sequence ID" value="KAK7044451.1"/>
    <property type="molecule type" value="Genomic_DNA"/>
</dbReference>
<sequence length="292" mass="33158">MQQYSSRAKYLRRCRLGDSPIRYVTETQCAGERLGRVLTRWAECGIERIWGTRRVGGFVEKDCLGDVGFGAIIEGCGGVKGFLARRTESKRDPFLSSRVELFLDFRGFESQIRMNERIWTSAHDSIVVGRRVAQRYRLAIGVSVWQQDSERLQPEGWSPNVYLVELRAAPDSLAGNVWDARQSRDRRPPVVGVPQADLGKGRRGSERLRSKSAVDSKDGFARYKEYQRTQENRSSVLYWIAVYTVRCIGKEQTKVGQKGDAEVLDPFEARKVMETRSQIVGTPGRRESSGNK</sequence>
<evidence type="ECO:0000313" key="3">
    <source>
        <dbReference type="Proteomes" id="UP001362999"/>
    </source>
</evidence>